<feature type="domain" description="HTH tetR-type" evidence="5">
    <location>
        <begin position="9"/>
        <end position="69"/>
    </location>
</feature>
<name>A0A916U4S0_9ACTN</name>
<proteinExistence type="predicted"/>
<protein>
    <submittedName>
        <fullName evidence="6">TetR family transcriptional regulator</fullName>
    </submittedName>
</protein>
<evidence type="ECO:0000256" key="3">
    <source>
        <dbReference type="ARBA" id="ARBA00023163"/>
    </source>
</evidence>
<dbReference type="Pfam" id="PF00440">
    <property type="entry name" value="TetR_N"/>
    <property type="match status" value="1"/>
</dbReference>
<dbReference type="GO" id="GO:0003700">
    <property type="term" value="F:DNA-binding transcription factor activity"/>
    <property type="evidence" value="ECO:0007669"/>
    <property type="project" value="TreeGrafter"/>
</dbReference>
<feature type="DNA-binding region" description="H-T-H motif" evidence="4">
    <location>
        <begin position="32"/>
        <end position="51"/>
    </location>
</feature>
<keyword evidence="1" id="KW-0805">Transcription regulation</keyword>
<dbReference type="Proteomes" id="UP000641514">
    <property type="component" value="Unassembled WGS sequence"/>
</dbReference>
<evidence type="ECO:0000313" key="6">
    <source>
        <dbReference type="EMBL" id="GGC57520.1"/>
    </source>
</evidence>
<dbReference type="AlphaFoldDB" id="A0A916U4S0"/>
<dbReference type="SUPFAM" id="SSF46689">
    <property type="entry name" value="Homeodomain-like"/>
    <property type="match status" value="1"/>
</dbReference>
<dbReference type="InterPro" id="IPR050109">
    <property type="entry name" value="HTH-type_TetR-like_transc_reg"/>
</dbReference>
<evidence type="ECO:0000259" key="5">
    <source>
        <dbReference type="PROSITE" id="PS50977"/>
    </source>
</evidence>
<evidence type="ECO:0000256" key="4">
    <source>
        <dbReference type="PROSITE-ProRule" id="PRU00335"/>
    </source>
</evidence>
<dbReference type="Gene3D" id="1.10.357.10">
    <property type="entry name" value="Tetracycline Repressor, domain 2"/>
    <property type="match status" value="1"/>
</dbReference>
<evidence type="ECO:0000313" key="7">
    <source>
        <dbReference type="Proteomes" id="UP000641514"/>
    </source>
</evidence>
<dbReference type="InterPro" id="IPR009057">
    <property type="entry name" value="Homeodomain-like_sf"/>
</dbReference>
<accession>A0A916U4S0</accession>
<keyword evidence="2 4" id="KW-0238">DNA-binding</keyword>
<comment type="caution">
    <text evidence="6">The sequence shown here is derived from an EMBL/GenBank/DDBJ whole genome shotgun (WGS) entry which is preliminary data.</text>
</comment>
<evidence type="ECO:0000256" key="2">
    <source>
        <dbReference type="ARBA" id="ARBA00023125"/>
    </source>
</evidence>
<organism evidence="6 7">
    <name type="scientific">Hoyosella rhizosphaerae</name>
    <dbReference type="NCBI Taxonomy" id="1755582"/>
    <lineage>
        <taxon>Bacteria</taxon>
        <taxon>Bacillati</taxon>
        <taxon>Actinomycetota</taxon>
        <taxon>Actinomycetes</taxon>
        <taxon>Mycobacteriales</taxon>
        <taxon>Hoyosellaceae</taxon>
        <taxon>Hoyosella</taxon>
    </lineage>
</organism>
<dbReference type="PANTHER" id="PTHR30055:SF234">
    <property type="entry name" value="HTH-TYPE TRANSCRIPTIONAL REGULATOR BETI"/>
    <property type="match status" value="1"/>
</dbReference>
<keyword evidence="7" id="KW-1185">Reference proteome</keyword>
<gene>
    <name evidence="6" type="ORF">GCM10011410_07520</name>
</gene>
<evidence type="ECO:0000256" key="1">
    <source>
        <dbReference type="ARBA" id="ARBA00023015"/>
    </source>
</evidence>
<dbReference type="GO" id="GO:0000976">
    <property type="term" value="F:transcription cis-regulatory region binding"/>
    <property type="evidence" value="ECO:0007669"/>
    <property type="project" value="TreeGrafter"/>
</dbReference>
<dbReference type="EMBL" id="BMJH01000001">
    <property type="protein sequence ID" value="GGC57520.1"/>
    <property type="molecule type" value="Genomic_DNA"/>
</dbReference>
<dbReference type="PROSITE" id="PS50977">
    <property type="entry name" value="HTH_TETR_2"/>
    <property type="match status" value="1"/>
</dbReference>
<keyword evidence="3" id="KW-0804">Transcription</keyword>
<dbReference type="RefSeq" id="WP_188670780.1">
    <property type="nucleotide sequence ID" value="NZ_BMJH01000001.1"/>
</dbReference>
<reference evidence="6" key="1">
    <citation type="journal article" date="2014" name="Int. J. Syst. Evol. Microbiol.">
        <title>Complete genome sequence of Corynebacterium casei LMG S-19264T (=DSM 44701T), isolated from a smear-ripened cheese.</title>
        <authorList>
            <consortium name="US DOE Joint Genome Institute (JGI-PGF)"/>
            <person name="Walter F."/>
            <person name="Albersmeier A."/>
            <person name="Kalinowski J."/>
            <person name="Ruckert C."/>
        </authorList>
    </citation>
    <scope>NUCLEOTIDE SEQUENCE</scope>
    <source>
        <strain evidence="6">CGMCC 1.15478</strain>
    </source>
</reference>
<reference evidence="6" key="2">
    <citation type="submission" date="2020-09" db="EMBL/GenBank/DDBJ databases">
        <authorList>
            <person name="Sun Q."/>
            <person name="Zhou Y."/>
        </authorList>
    </citation>
    <scope>NUCLEOTIDE SEQUENCE</scope>
    <source>
        <strain evidence="6">CGMCC 1.15478</strain>
    </source>
</reference>
<sequence>MAATPKMPEVRRAQILATAIDMLATHSFESLTIEKVARKAGVSPPLLFHYFTNKEGFHNALLAEAAETFLGRIRPKFELPADQQLCDAVRSFFDTVDELPTVFLAVKRLSSSGQPQLRKRYREVRTITTGWIVDNLIALGVKSTPQLPALLEGWQAFMEEVAVKWLDDPILAKNDLCQLCETALYLLLPAAKLDANELERALASLGRDATGRHLIQDGSE</sequence>
<dbReference type="PANTHER" id="PTHR30055">
    <property type="entry name" value="HTH-TYPE TRANSCRIPTIONAL REGULATOR RUTR"/>
    <property type="match status" value="1"/>
</dbReference>
<dbReference type="InterPro" id="IPR001647">
    <property type="entry name" value="HTH_TetR"/>
</dbReference>